<evidence type="ECO:0000259" key="4">
    <source>
        <dbReference type="Pfam" id="PF06580"/>
    </source>
</evidence>
<dbReference type="Gene3D" id="3.30.565.10">
    <property type="entry name" value="Histidine kinase-like ATPase, C-terminal domain"/>
    <property type="match status" value="1"/>
</dbReference>
<evidence type="ECO:0000259" key="3">
    <source>
        <dbReference type="Pfam" id="PF02518"/>
    </source>
</evidence>
<gene>
    <name evidence="5" type="ORF">H9Y05_05970</name>
</gene>
<protein>
    <submittedName>
        <fullName evidence="5">Histidine kinase</fullName>
    </submittedName>
</protein>
<dbReference type="EMBL" id="JACVEL010000003">
    <property type="protein sequence ID" value="MBC9812022.1"/>
    <property type="molecule type" value="Genomic_DNA"/>
</dbReference>
<dbReference type="RefSeq" id="WP_216713760.1">
    <property type="nucleotide sequence ID" value="NZ_JACVEL010000003.1"/>
</dbReference>
<feature type="domain" description="Signal transduction histidine kinase internal region" evidence="4">
    <location>
        <begin position="433"/>
        <end position="511"/>
    </location>
</feature>
<dbReference type="Pfam" id="PF06580">
    <property type="entry name" value="His_kinase"/>
    <property type="match status" value="1"/>
</dbReference>
<dbReference type="SUPFAM" id="SSF55874">
    <property type="entry name" value="ATPase domain of HSP90 chaperone/DNA topoisomerase II/histidine kinase"/>
    <property type="match status" value="1"/>
</dbReference>
<dbReference type="Gene3D" id="1.25.40.10">
    <property type="entry name" value="Tetratricopeptide repeat domain"/>
    <property type="match status" value="1"/>
</dbReference>
<keyword evidence="5" id="KW-0808">Transferase</keyword>
<keyword evidence="1" id="KW-0175">Coiled coil</keyword>
<evidence type="ECO:0000313" key="6">
    <source>
        <dbReference type="Proteomes" id="UP000652681"/>
    </source>
</evidence>
<feature type="domain" description="Histidine kinase/HSP90-like ATPase" evidence="3">
    <location>
        <begin position="533"/>
        <end position="632"/>
    </location>
</feature>
<keyword evidence="2" id="KW-1133">Transmembrane helix</keyword>
<keyword evidence="5" id="KW-0418">Kinase</keyword>
<dbReference type="InterPro" id="IPR011990">
    <property type="entry name" value="TPR-like_helical_dom_sf"/>
</dbReference>
<dbReference type="GO" id="GO:0000155">
    <property type="term" value="F:phosphorelay sensor kinase activity"/>
    <property type="evidence" value="ECO:0007669"/>
    <property type="project" value="InterPro"/>
</dbReference>
<sequence>MNFSKLIALLLFCFVCFISKGHEIDQLLQKIPHTSVEKEKIELWEQVINLSIWQKSEKETKAYIDRLDQYSRERNNAYGVATADLLYAKYYERQQEMDKATEYADKAYTYFLRHNNQLGMCKSLRQKGFNAFKVSNIEQATEFAYRSLDLSVSINNKLQEGLCLSQVGLFVFGSQPEEGIKLHKQGFELLIKIGAKREASITAITLSTLYLNSGDDVKSQHYIDTFFILQQSFNDVGLLAEGKANAAILALTLGSPNQAERLLEESGAYFSQIDSEVIQAKYLRIKSVFYRESNRYPQAIEAANKALTLLESRQGLDNEKGMLHYSLFVCYKALRQYEQAISAYEQAVNHEFAMYDERTQLGIADMKEKYETEKKELENKQLKKANEVSQLKLKNNQYLLIGLLLLSLFIGIVSLLIFRNSKVRAREKNLQLQQKLLRSQMNPHFMFNALSSIQHYMYANDSDKAGDFLSSFARLSRGILDHSQVEAIPLEKEIQWLNDYVKLQQLRFENEVEFTLHIDENIDLFSTLVPPMLVQPFVENAFEHGFRNLNHTGVLTIDYTKEGQRIIIRIQDNGRGFSQQQITEQDGSHVSQAMRITRERLTLLNKGKSNKVQITVESQPEQGTTISFSIPLITLK</sequence>
<dbReference type="InterPro" id="IPR050640">
    <property type="entry name" value="Bact_2-comp_sensor_kinase"/>
</dbReference>
<organism evidence="5 6">
    <name type="scientific">Taishania pollutisoli</name>
    <dbReference type="NCBI Taxonomy" id="2766479"/>
    <lineage>
        <taxon>Bacteria</taxon>
        <taxon>Pseudomonadati</taxon>
        <taxon>Bacteroidota</taxon>
        <taxon>Flavobacteriia</taxon>
        <taxon>Flavobacteriales</taxon>
        <taxon>Crocinitomicaceae</taxon>
        <taxon>Taishania</taxon>
    </lineage>
</organism>
<keyword evidence="6" id="KW-1185">Reference proteome</keyword>
<dbReference type="InterPro" id="IPR003594">
    <property type="entry name" value="HATPase_dom"/>
</dbReference>
<dbReference type="AlphaFoldDB" id="A0A8J6TSB6"/>
<dbReference type="PANTHER" id="PTHR34220:SF7">
    <property type="entry name" value="SENSOR HISTIDINE KINASE YPDA"/>
    <property type="match status" value="1"/>
</dbReference>
<keyword evidence="2" id="KW-0472">Membrane</keyword>
<reference evidence="5" key="1">
    <citation type="submission" date="2020-09" db="EMBL/GenBank/DDBJ databases">
        <title>Taishania pollutisoli gen. nov., sp. nov., Isolated from Tetrabromobisphenol A-Contaminated Soil.</title>
        <authorList>
            <person name="Chen Q."/>
        </authorList>
    </citation>
    <scope>NUCLEOTIDE SEQUENCE</scope>
    <source>
        <strain evidence="5">CZZ-1</strain>
    </source>
</reference>
<dbReference type="InterPro" id="IPR010559">
    <property type="entry name" value="Sig_transdc_His_kin_internal"/>
</dbReference>
<keyword evidence="2" id="KW-0812">Transmembrane</keyword>
<dbReference type="Pfam" id="PF02518">
    <property type="entry name" value="HATPase_c"/>
    <property type="match status" value="1"/>
</dbReference>
<evidence type="ECO:0000313" key="5">
    <source>
        <dbReference type="EMBL" id="MBC9812022.1"/>
    </source>
</evidence>
<evidence type="ECO:0000256" key="2">
    <source>
        <dbReference type="SAM" id="Phobius"/>
    </source>
</evidence>
<comment type="caution">
    <text evidence="5">The sequence shown here is derived from an EMBL/GenBank/DDBJ whole genome shotgun (WGS) entry which is preliminary data.</text>
</comment>
<feature type="transmembrane region" description="Helical" evidence="2">
    <location>
        <begin position="398"/>
        <end position="418"/>
    </location>
</feature>
<name>A0A8J6TSB6_9FLAO</name>
<feature type="coiled-coil region" evidence="1">
    <location>
        <begin position="363"/>
        <end position="394"/>
    </location>
</feature>
<dbReference type="Proteomes" id="UP000652681">
    <property type="component" value="Unassembled WGS sequence"/>
</dbReference>
<accession>A0A8J6TSB6</accession>
<evidence type="ECO:0000256" key="1">
    <source>
        <dbReference type="SAM" id="Coils"/>
    </source>
</evidence>
<dbReference type="PANTHER" id="PTHR34220">
    <property type="entry name" value="SENSOR HISTIDINE KINASE YPDA"/>
    <property type="match status" value="1"/>
</dbReference>
<proteinExistence type="predicted"/>
<dbReference type="GO" id="GO:0016020">
    <property type="term" value="C:membrane"/>
    <property type="evidence" value="ECO:0007669"/>
    <property type="project" value="InterPro"/>
</dbReference>
<dbReference type="SUPFAM" id="SSF48452">
    <property type="entry name" value="TPR-like"/>
    <property type="match status" value="2"/>
</dbReference>
<dbReference type="InterPro" id="IPR036890">
    <property type="entry name" value="HATPase_C_sf"/>
</dbReference>